<name>A0A2W1K093_9CYAN</name>
<accession>A0A2W1K093</accession>
<dbReference type="InterPro" id="IPR038678">
    <property type="entry name" value="Spondin_N_sf"/>
</dbReference>
<dbReference type="Gene3D" id="3.40.50.1820">
    <property type="entry name" value="alpha/beta hydrolase"/>
    <property type="match status" value="1"/>
</dbReference>
<evidence type="ECO:0000313" key="2">
    <source>
        <dbReference type="EMBL" id="PZD74071.1"/>
    </source>
</evidence>
<dbReference type="PRINTS" id="PR00111">
    <property type="entry name" value="ABHYDROLASE"/>
</dbReference>
<dbReference type="InterPro" id="IPR000073">
    <property type="entry name" value="AB_hydrolase_1"/>
</dbReference>
<comment type="caution">
    <text evidence="2">The sequence shown here is derived from an EMBL/GenBank/DDBJ whole genome shotgun (WGS) entry which is preliminary data.</text>
</comment>
<organism evidence="2 3">
    <name type="scientific">Acaryochloris thomasi RCC1774</name>
    <dbReference type="NCBI Taxonomy" id="1764569"/>
    <lineage>
        <taxon>Bacteria</taxon>
        <taxon>Bacillati</taxon>
        <taxon>Cyanobacteriota</taxon>
        <taxon>Cyanophyceae</taxon>
        <taxon>Acaryochloridales</taxon>
        <taxon>Acaryochloridaceae</taxon>
        <taxon>Acaryochloris</taxon>
        <taxon>Acaryochloris thomasi</taxon>
    </lineage>
</organism>
<keyword evidence="3" id="KW-1185">Reference proteome</keyword>
<dbReference type="OrthoDB" id="466132at2"/>
<dbReference type="InterPro" id="IPR029058">
    <property type="entry name" value="AB_hydrolase_fold"/>
</dbReference>
<dbReference type="EMBL" id="PQWO01000003">
    <property type="protein sequence ID" value="PZD74071.1"/>
    <property type="molecule type" value="Genomic_DNA"/>
</dbReference>
<dbReference type="Pfam" id="PF00561">
    <property type="entry name" value="Abhydrolase_1"/>
    <property type="match status" value="1"/>
</dbReference>
<dbReference type="Gene3D" id="2.150.10.10">
    <property type="entry name" value="Serralysin-like metalloprotease, C-terminal"/>
    <property type="match status" value="1"/>
</dbReference>
<gene>
    <name evidence="2" type="primary">dhaAF</name>
    <name evidence="2" type="ORF">C1752_01278</name>
</gene>
<dbReference type="InterPro" id="IPR009465">
    <property type="entry name" value="Spondin_N"/>
</dbReference>
<evidence type="ECO:0000313" key="3">
    <source>
        <dbReference type="Proteomes" id="UP000248857"/>
    </source>
</evidence>
<dbReference type="SUPFAM" id="SSF51120">
    <property type="entry name" value="beta-Roll"/>
    <property type="match status" value="1"/>
</dbReference>
<dbReference type="AlphaFoldDB" id="A0A2W1K093"/>
<dbReference type="SUPFAM" id="SSF53474">
    <property type="entry name" value="alpha/beta-Hydrolases"/>
    <property type="match status" value="1"/>
</dbReference>
<dbReference type="PANTHER" id="PTHR43798">
    <property type="entry name" value="MONOACYLGLYCEROL LIPASE"/>
    <property type="match status" value="1"/>
</dbReference>
<dbReference type="GO" id="GO:0016020">
    <property type="term" value="C:membrane"/>
    <property type="evidence" value="ECO:0007669"/>
    <property type="project" value="TreeGrafter"/>
</dbReference>
<keyword evidence="2" id="KW-0378">Hydrolase</keyword>
<dbReference type="EC" id="3.8.1.5" evidence="2"/>
<dbReference type="InterPro" id="IPR000639">
    <property type="entry name" value="Epox_hydrolase-like"/>
</dbReference>
<proteinExistence type="predicted"/>
<dbReference type="PANTHER" id="PTHR43798:SF24">
    <property type="entry name" value="CIS-3-ALKYL-4-ALKYLOXETAN-2-ONE DECARBOXYLASE"/>
    <property type="match status" value="1"/>
</dbReference>
<sequence length="939" mass="100797">MRFSESFNGILSKKYFQEKHQKNSRLNQEVFKESPNSFGKYYRGLGHGSAAVLAQQLSTSPSTKKVSLPNFKGKGREIFSRRFDPERLNIAEQQLGFSDEYSALIRRIKSALSLENRHDLRDSIVQVDKELSQKNPHQNTPQQQIAFEGFPYLSNFVELSNDLNIHYLDEGSGDPIVLLHGVPTSSYLWRDIIPELATRGRVIVPDLINFGLSDKTEDPLSFVEHGQLFGEFVDTLDLEDITFVGHDWGGPIGLNYIVDNPDNVEALAFFESPIVPLPNVDALRALPGNFFDTFIDPANSASNIVDENLFIEGYLFNPEFGGVAESPTDAEKTIYRDPFSNAEDRDQLLSFPLEIPLLNTTGHPVYDPDGVGGLPPEPVPNIAEFLNFANYLSTTDIPRLLIAGTPGFAPADVVLPLAEAIPGLEVQTVGDEINNPAFHFLQEDVPEQLSEVLGAWIDSTNAPPEPEPPSATTLQITVENLAPENGIGFAALWFGLHDGSFDTFNPDDPASEALEFLFEDGLVGLEEAVLPGILEDIIAAGLDPAQLPLSIQQALTLGLDLPTLPPPPGTLAGEFLLDPAGANGGTQGMVVTSIRTNPELFDLLDDPSAFPQNVLDSVTNPFFFIQASGETETFTVTLNGTPEENRYFSFASMLFPTNDGFIGNDDPEAIEIFDASGNFVGADFIVTGADAWDGGTEVNDEAPESLLYTFEAFGDGIDEGGTIQPFPGFRPPGDGGALDFEFNGNLVAENADFSSTDPIARITVTAVDAPEVPTSPELEPDFGTDGDDILEVANSNELVFAGAGNDLIDASPSQGGNRIFGGAGNDTFILGTGDVSAGGEENDRFFNQAGGENQVAGGTGADQFWIAVADLPGVALVITDFELEADVIGIAGIGASSAADLSFSQEGDSAIISFGNTDLAVLRGIESNSLEQNATFAFV</sequence>
<dbReference type="InterPro" id="IPR050266">
    <property type="entry name" value="AB_hydrolase_sf"/>
</dbReference>
<feature type="domain" description="AB hydrolase-1" evidence="1">
    <location>
        <begin position="175"/>
        <end position="312"/>
    </location>
</feature>
<dbReference type="InterPro" id="IPR011049">
    <property type="entry name" value="Serralysin-like_metalloprot_C"/>
</dbReference>
<dbReference type="GO" id="GO:0018786">
    <property type="term" value="F:haloalkane dehalogenase activity"/>
    <property type="evidence" value="ECO:0007669"/>
    <property type="project" value="UniProtKB-EC"/>
</dbReference>
<reference evidence="2 3" key="1">
    <citation type="journal article" date="2018" name="Sci. Rep.">
        <title>A novel species of the marine cyanobacterium Acaryochloris with a unique pigment content and lifestyle.</title>
        <authorList>
            <person name="Partensky F."/>
            <person name="Six C."/>
            <person name="Ratin M."/>
            <person name="Garczarek L."/>
            <person name="Vaulot D."/>
            <person name="Probert I."/>
            <person name="Calteau A."/>
            <person name="Gourvil P."/>
            <person name="Marie D."/>
            <person name="Grebert T."/>
            <person name="Bouchier C."/>
            <person name="Le Panse S."/>
            <person name="Gachenot M."/>
            <person name="Rodriguez F."/>
            <person name="Garrido J.L."/>
        </authorList>
    </citation>
    <scope>NUCLEOTIDE SEQUENCE [LARGE SCALE GENOMIC DNA]</scope>
    <source>
        <strain evidence="2 3">RCC1774</strain>
    </source>
</reference>
<evidence type="ECO:0000259" key="1">
    <source>
        <dbReference type="Pfam" id="PF00561"/>
    </source>
</evidence>
<dbReference type="Gene3D" id="2.60.40.2130">
    <property type="entry name" value="F-spondin domain"/>
    <property type="match status" value="1"/>
</dbReference>
<dbReference type="NCBIfam" id="NF038123">
    <property type="entry name" value="NF038123_dom"/>
    <property type="match status" value="1"/>
</dbReference>
<dbReference type="PRINTS" id="PR00412">
    <property type="entry name" value="EPOXHYDRLASE"/>
</dbReference>
<dbReference type="RefSeq" id="WP_110985251.1">
    <property type="nucleotide sequence ID" value="NZ_CAWNWM010000003.1"/>
</dbReference>
<dbReference type="Proteomes" id="UP000248857">
    <property type="component" value="Unassembled WGS sequence"/>
</dbReference>
<protein>
    <submittedName>
        <fullName evidence="2">Haloalkane dehalogenase</fullName>
        <ecNumber evidence="2">3.8.1.5</ecNumber>
    </submittedName>
</protein>